<dbReference type="GO" id="GO:0000981">
    <property type="term" value="F:DNA-binding transcription factor activity, RNA polymerase II-specific"/>
    <property type="evidence" value="ECO:0007669"/>
    <property type="project" value="InterPro"/>
</dbReference>
<evidence type="ECO:0000256" key="3">
    <source>
        <dbReference type="ARBA" id="ARBA00023242"/>
    </source>
</evidence>
<dbReference type="InterPro" id="IPR017970">
    <property type="entry name" value="Homeobox_CS"/>
</dbReference>
<feature type="region of interest" description="Disordered" evidence="6">
    <location>
        <begin position="52"/>
        <end position="240"/>
    </location>
</feature>
<feature type="compositionally biased region" description="Acidic residues" evidence="6">
    <location>
        <begin position="347"/>
        <end position="357"/>
    </location>
</feature>
<evidence type="ECO:0000256" key="6">
    <source>
        <dbReference type="SAM" id="MobiDB-lite"/>
    </source>
</evidence>
<comment type="subcellular location">
    <subcellularLocation>
        <location evidence="4 5">Nucleus</location>
    </subcellularLocation>
</comment>
<dbReference type="AlphaFoldDB" id="A0A8H6XFB2"/>
<dbReference type="EMBL" id="JACAZH010000031">
    <property type="protein sequence ID" value="KAF7339451.1"/>
    <property type="molecule type" value="Genomic_DNA"/>
</dbReference>
<reference evidence="8" key="1">
    <citation type="submission" date="2020-05" db="EMBL/GenBank/DDBJ databases">
        <title>Mycena genomes resolve the evolution of fungal bioluminescence.</title>
        <authorList>
            <person name="Tsai I.J."/>
        </authorList>
    </citation>
    <scope>NUCLEOTIDE SEQUENCE</scope>
    <source>
        <strain evidence="8">160909Yilan</strain>
    </source>
</reference>
<keyword evidence="1 4" id="KW-0238">DNA-binding</keyword>
<dbReference type="CDD" id="cd00086">
    <property type="entry name" value="homeodomain"/>
    <property type="match status" value="2"/>
</dbReference>
<sequence>MPPQKKPRHRHSPAQLAALAELYEQTEHPTLQQRIDLGSRIGLETKSVNSYFQNKRASTKKQRPRGAAYISSSSDLPPSQTGDSYPLVDAKPFFQPDVPNPSEFLSEPESMPQRMMMHSSLDQVDDPQKPYALHDERQGIADSQCESDTNWFPNPRTLSEEQRDANPAPEDGDLLRPFPPAPDQPSLTERGRRPDITSIPDDGLVSRSRRTSSRRSTTPYSSTSAVVSLSARQRRARPEPLQLDALKQLYSKTATPSIEERTALSQLIGMEVGKVTNWFRNLRQSARKRAKKVGRRQGGNSDDDMDYTDGYGTGFYSPSVSTPASRAGTPVTGRRAGRSPVPIHSSDDDEEDEEEPQEAVTPSPSQSPSPASSPSHARHLDFSVAAALHNAMLQMAKEERFKDLAADALLLLEFQATST</sequence>
<protein>
    <submittedName>
        <fullName evidence="8">Distal-less homeobox 3</fullName>
    </submittedName>
</protein>
<evidence type="ECO:0000259" key="7">
    <source>
        <dbReference type="PROSITE" id="PS50071"/>
    </source>
</evidence>
<feature type="region of interest" description="Disordered" evidence="6">
    <location>
        <begin position="288"/>
        <end position="378"/>
    </location>
</feature>
<feature type="domain" description="Homeobox" evidence="7">
    <location>
        <begin position="229"/>
        <end position="289"/>
    </location>
</feature>
<feature type="DNA-binding region" description="Homeobox" evidence="4">
    <location>
        <begin position="4"/>
        <end position="63"/>
    </location>
</feature>
<dbReference type="OrthoDB" id="6159439at2759"/>
<gene>
    <name evidence="8" type="ORF">MSAN_02159400</name>
</gene>
<dbReference type="InterPro" id="IPR001356">
    <property type="entry name" value="HD"/>
</dbReference>
<evidence type="ECO:0000256" key="2">
    <source>
        <dbReference type="ARBA" id="ARBA00023155"/>
    </source>
</evidence>
<dbReference type="Pfam" id="PF00046">
    <property type="entry name" value="Homeodomain"/>
    <property type="match status" value="2"/>
</dbReference>
<evidence type="ECO:0000256" key="1">
    <source>
        <dbReference type="ARBA" id="ARBA00023125"/>
    </source>
</evidence>
<accession>A0A8H6XFB2</accession>
<evidence type="ECO:0000313" key="9">
    <source>
        <dbReference type="Proteomes" id="UP000623467"/>
    </source>
</evidence>
<keyword evidence="2 4" id="KW-0371">Homeobox</keyword>
<keyword evidence="9" id="KW-1185">Reference proteome</keyword>
<dbReference type="Proteomes" id="UP000623467">
    <property type="component" value="Unassembled WGS sequence"/>
</dbReference>
<keyword evidence="3 4" id="KW-0539">Nucleus</keyword>
<dbReference type="PANTHER" id="PTHR24327">
    <property type="entry name" value="HOMEOBOX PROTEIN"/>
    <property type="match status" value="1"/>
</dbReference>
<dbReference type="PROSITE" id="PS00027">
    <property type="entry name" value="HOMEOBOX_1"/>
    <property type="match status" value="1"/>
</dbReference>
<comment type="caution">
    <text evidence="8">The sequence shown here is derived from an EMBL/GenBank/DDBJ whole genome shotgun (WGS) entry which is preliminary data.</text>
</comment>
<dbReference type="PANTHER" id="PTHR24327:SF41">
    <property type="entry name" value="BRAIN-SPECIFIC HOMEOBOX PROTEIN"/>
    <property type="match status" value="1"/>
</dbReference>
<evidence type="ECO:0000256" key="4">
    <source>
        <dbReference type="PROSITE-ProRule" id="PRU00108"/>
    </source>
</evidence>
<dbReference type="GO" id="GO:0005634">
    <property type="term" value="C:nucleus"/>
    <property type="evidence" value="ECO:0007669"/>
    <property type="project" value="UniProtKB-SubCell"/>
</dbReference>
<organism evidence="8 9">
    <name type="scientific">Mycena sanguinolenta</name>
    <dbReference type="NCBI Taxonomy" id="230812"/>
    <lineage>
        <taxon>Eukaryota</taxon>
        <taxon>Fungi</taxon>
        <taxon>Dikarya</taxon>
        <taxon>Basidiomycota</taxon>
        <taxon>Agaricomycotina</taxon>
        <taxon>Agaricomycetes</taxon>
        <taxon>Agaricomycetidae</taxon>
        <taxon>Agaricales</taxon>
        <taxon>Marasmiineae</taxon>
        <taxon>Mycenaceae</taxon>
        <taxon>Mycena</taxon>
    </lineage>
</organism>
<proteinExistence type="predicted"/>
<feature type="compositionally biased region" description="Basic and acidic residues" evidence="6">
    <location>
        <begin position="126"/>
        <end position="139"/>
    </location>
</feature>
<feature type="compositionally biased region" description="Low complexity" evidence="6">
    <location>
        <begin position="362"/>
        <end position="375"/>
    </location>
</feature>
<dbReference type="InterPro" id="IPR009057">
    <property type="entry name" value="Homeodomain-like_sf"/>
</dbReference>
<feature type="DNA-binding region" description="Homeobox" evidence="4">
    <location>
        <begin position="231"/>
        <end position="290"/>
    </location>
</feature>
<dbReference type="PROSITE" id="PS50071">
    <property type="entry name" value="HOMEOBOX_2"/>
    <property type="match status" value="2"/>
</dbReference>
<dbReference type="GO" id="GO:0000978">
    <property type="term" value="F:RNA polymerase II cis-regulatory region sequence-specific DNA binding"/>
    <property type="evidence" value="ECO:0007669"/>
    <property type="project" value="TreeGrafter"/>
</dbReference>
<dbReference type="SMART" id="SM00389">
    <property type="entry name" value="HOX"/>
    <property type="match status" value="2"/>
</dbReference>
<dbReference type="InterPro" id="IPR050460">
    <property type="entry name" value="Distal-less_Homeobox_TF"/>
</dbReference>
<evidence type="ECO:0000313" key="8">
    <source>
        <dbReference type="EMBL" id="KAF7339451.1"/>
    </source>
</evidence>
<feature type="compositionally biased region" description="Polar residues" evidence="6">
    <location>
        <begin position="70"/>
        <end position="83"/>
    </location>
</feature>
<feature type="compositionally biased region" description="Low complexity" evidence="6">
    <location>
        <begin position="214"/>
        <end position="224"/>
    </location>
</feature>
<name>A0A8H6XFB2_9AGAR</name>
<evidence type="ECO:0000256" key="5">
    <source>
        <dbReference type="RuleBase" id="RU000682"/>
    </source>
</evidence>
<feature type="domain" description="Homeobox" evidence="7">
    <location>
        <begin position="2"/>
        <end position="62"/>
    </location>
</feature>
<dbReference type="SUPFAM" id="SSF46689">
    <property type="entry name" value="Homeodomain-like"/>
    <property type="match status" value="2"/>
</dbReference>
<dbReference type="Gene3D" id="1.10.10.60">
    <property type="entry name" value="Homeodomain-like"/>
    <property type="match status" value="2"/>
</dbReference>